<evidence type="ECO:0000256" key="1">
    <source>
        <dbReference type="ARBA" id="ARBA00023239"/>
    </source>
</evidence>
<dbReference type="RefSeq" id="WP_318750368.1">
    <property type="nucleotide sequence ID" value="NZ_CP132508.1"/>
</dbReference>
<dbReference type="EMBL" id="CP132508">
    <property type="protein sequence ID" value="WPD18542.1"/>
    <property type="molecule type" value="Genomic_DNA"/>
</dbReference>
<dbReference type="PANTHER" id="PTHR21240">
    <property type="entry name" value="2-AMINO-3-CARBOXYLMUCONATE-6-SEMIALDEHYDE DECARBOXYLASE"/>
    <property type="match status" value="1"/>
</dbReference>
<protein>
    <submittedName>
        <fullName evidence="3">Amidohydrolase family protein</fullName>
    </submittedName>
</protein>
<keyword evidence="4" id="KW-1185">Reference proteome</keyword>
<sequence length="327" mass="36064">MRIDVHCHFIPDFVVAEAQQDPDRYGLQVDHGSGGVFFRHRQGYRYPVPDTFTDPHAMVRAMDQAGLDGRVVSLAPTLFLADQPKDVQTTFLRRANQWAAEACRAAPGRLWAMGAVPLPHVAEAVEELDHIRSLGLVGVEIACFPGGRPVDDPEFRPFFARAAELGLPVFLHPVYLGPQPGLEEFYFINTIGNPYQTLVAAARILHSGLAAELPQLQVLLAHGGGFFPYQRGRFQHAWHVRSEPKVKIDRPPLEYAGCLYFDSLTHDPLALRFLVDAFGEDRVLMGSDFPFDMGTETVVADVAEAGLPGPVLAKVQGDNAVHLFHLG</sequence>
<name>A0ABZ0QP44_9FIRM</name>
<dbReference type="InterPro" id="IPR032465">
    <property type="entry name" value="ACMSD"/>
</dbReference>
<gene>
    <name evidence="3" type="ORF">Q5761_09260</name>
</gene>
<organism evidence="3 4">
    <name type="scientific">Thermaerobacter composti</name>
    <dbReference type="NCBI Taxonomy" id="554949"/>
    <lineage>
        <taxon>Bacteria</taxon>
        <taxon>Bacillati</taxon>
        <taxon>Bacillota</taxon>
        <taxon>Clostridia</taxon>
        <taxon>Eubacteriales</taxon>
        <taxon>Clostridiales Family XVII. Incertae Sedis</taxon>
        <taxon>Thermaerobacter</taxon>
    </lineage>
</organism>
<proteinExistence type="predicted"/>
<keyword evidence="1" id="KW-0456">Lyase</keyword>
<dbReference type="Proteomes" id="UP001304683">
    <property type="component" value="Chromosome"/>
</dbReference>
<evidence type="ECO:0000313" key="4">
    <source>
        <dbReference type="Proteomes" id="UP001304683"/>
    </source>
</evidence>
<reference evidence="3 4" key="1">
    <citation type="submission" date="2023-08" db="EMBL/GenBank/DDBJ databases">
        <title>Genome sequence of Thermaerobacter compostii strain Ins1, a spore-forming filamentous bacterium isolated from a deep geothermal reservoir.</title>
        <authorList>
            <person name="Bregnard D."/>
            <person name="Gonzalez D."/>
            <person name="Junier P."/>
        </authorList>
    </citation>
    <scope>NUCLEOTIDE SEQUENCE [LARGE SCALE GENOMIC DNA]</scope>
    <source>
        <strain evidence="3 4">Ins1</strain>
    </source>
</reference>
<dbReference type="Pfam" id="PF04909">
    <property type="entry name" value="Amidohydro_2"/>
    <property type="match status" value="1"/>
</dbReference>
<dbReference type="PANTHER" id="PTHR21240:SF28">
    <property type="entry name" value="ISO-OROTATE DECARBOXYLASE (EUROFUNG)"/>
    <property type="match status" value="1"/>
</dbReference>
<dbReference type="InterPro" id="IPR006680">
    <property type="entry name" value="Amidohydro-rel"/>
</dbReference>
<dbReference type="SUPFAM" id="SSF51556">
    <property type="entry name" value="Metallo-dependent hydrolases"/>
    <property type="match status" value="1"/>
</dbReference>
<evidence type="ECO:0000259" key="2">
    <source>
        <dbReference type="Pfam" id="PF04909"/>
    </source>
</evidence>
<accession>A0ABZ0QP44</accession>
<evidence type="ECO:0000313" key="3">
    <source>
        <dbReference type="EMBL" id="WPD18542.1"/>
    </source>
</evidence>
<feature type="domain" description="Amidohydrolase-related" evidence="2">
    <location>
        <begin position="3"/>
        <end position="326"/>
    </location>
</feature>
<dbReference type="Gene3D" id="3.20.20.140">
    <property type="entry name" value="Metal-dependent hydrolases"/>
    <property type="match status" value="1"/>
</dbReference>
<dbReference type="InterPro" id="IPR032466">
    <property type="entry name" value="Metal_Hydrolase"/>
</dbReference>